<proteinExistence type="predicted"/>
<sequence length="157" mass="17093">MPEAAPPAGAAPDDAEDWRRRRSEDAEARAAVHERARAEEHRRARDLLAGFVAELHRRGIPPVALRAGADGPRHRTGLQGWYLKRNGSLGVSTEGDYYVLAVVPSLRERLTGIRLQPGDPPLQVGRGARDGESVALAELLRQRLAELGGESPEHPGH</sequence>
<evidence type="ECO:0000313" key="3">
    <source>
        <dbReference type="Proteomes" id="UP000239485"/>
    </source>
</evidence>
<evidence type="ECO:0000256" key="1">
    <source>
        <dbReference type="SAM" id="MobiDB-lite"/>
    </source>
</evidence>
<dbReference type="RefSeq" id="WP_104431396.1">
    <property type="nucleotide sequence ID" value="NZ_PTJD01000002.1"/>
</dbReference>
<keyword evidence="3" id="KW-1185">Reference proteome</keyword>
<dbReference type="Proteomes" id="UP000239485">
    <property type="component" value="Unassembled WGS sequence"/>
</dbReference>
<protein>
    <submittedName>
        <fullName evidence="2">Uncharacterized protein</fullName>
    </submittedName>
</protein>
<feature type="compositionally biased region" description="Basic and acidic residues" evidence="1">
    <location>
        <begin position="17"/>
        <end position="40"/>
    </location>
</feature>
<feature type="region of interest" description="Disordered" evidence="1">
    <location>
        <begin position="1"/>
        <end position="40"/>
    </location>
</feature>
<feature type="compositionally biased region" description="Low complexity" evidence="1">
    <location>
        <begin position="1"/>
        <end position="12"/>
    </location>
</feature>
<dbReference type="OrthoDB" id="3254362at2"/>
<organism evidence="2 3">
    <name type="scientific">Kineococcus xinjiangensis</name>
    <dbReference type="NCBI Taxonomy" id="512762"/>
    <lineage>
        <taxon>Bacteria</taxon>
        <taxon>Bacillati</taxon>
        <taxon>Actinomycetota</taxon>
        <taxon>Actinomycetes</taxon>
        <taxon>Kineosporiales</taxon>
        <taxon>Kineosporiaceae</taxon>
        <taxon>Kineococcus</taxon>
    </lineage>
</organism>
<comment type="caution">
    <text evidence="2">The sequence shown here is derived from an EMBL/GenBank/DDBJ whole genome shotgun (WGS) entry which is preliminary data.</text>
</comment>
<evidence type="ECO:0000313" key="2">
    <source>
        <dbReference type="EMBL" id="PPK97933.1"/>
    </source>
</evidence>
<gene>
    <name evidence="2" type="ORF">CLV92_10283</name>
</gene>
<dbReference type="EMBL" id="PTJD01000002">
    <property type="protein sequence ID" value="PPK97933.1"/>
    <property type="molecule type" value="Genomic_DNA"/>
</dbReference>
<accession>A0A2S6IUV3</accession>
<name>A0A2S6IUV3_9ACTN</name>
<reference evidence="2 3" key="1">
    <citation type="submission" date="2018-02" db="EMBL/GenBank/DDBJ databases">
        <title>Genomic Encyclopedia of Archaeal and Bacterial Type Strains, Phase II (KMG-II): from individual species to whole genera.</title>
        <authorList>
            <person name="Goeker M."/>
        </authorList>
    </citation>
    <scope>NUCLEOTIDE SEQUENCE [LARGE SCALE GENOMIC DNA]</scope>
    <source>
        <strain evidence="2 3">DSM 22857</strain>
    </source>
</reference>
<dbReference type="AlphaFoldDB" id="A0A2S6IUV3"/>